<dbReference type="EMBL" id="AP019834">
    <property type="protein sequence ID" value="BBM47555.1"/>
    <property type="molecule type" value="Genomic_DNA"/>
</dbReference>
<protein>
    <submittedName>
        <fullName evidence="1">Uncharacterized protein</fullName>
    </submittedName>
</protein>
<dbReference type="RefSeq" id="WP_146960674.1">
    <property type="nucleotide sequence ID" value="NZ_AP019834.1"/>
</dbReference>
<accession>A0A510KB71</accession>
<reference evidence="1 2" key="1">
    <citation type="submission" date="2019-07" db="EMBL/GenBank/DDBJ databases">
        <title>Complete Genome Sequence of Leptotrichia wadei Strain JMUB3933.</title>
        <authorList>
            <person name="Watanabe S."/>
            <person name="Cui L."/>
        </authorList>
    </citation>
    <scope>NUCLEOTIDE SEQUENCE [LARGE SCALE GENOMIC DNA]</scope>
    <source>
        <strain evidence="1 2">JMUB3933</strain>
    </source>
</reference>
<proteinExistence type="predicted"/>
<dbReference type="AlphaFoldDB" id="A0A510KB71"/>
<evidence type="ECO:0000313" key="1">
    <source>
        <dbReference type="EMBL" id="BBM47555.1"/>
    </source>
</evidence>
<gene>
    <name evidence="1" type="ORF">JMUB3933_1056</name>
</gene>
<name>A0A510KB71_9FUSO</name>
<dbReference type="Proteomes" id="UP000321397">
    <property type="component" value="Chromosome"/>
</dbReference>
<organism evidence="1 2">
    <name type="scientific">Leptotrichia wadei</name>
    <dbReference type="NCBI Taxonomy" id="157687"/>
    <lineage>
        <taxon>Bacteria</taxon>
        <taxon>Fusobacteriati</taxon>
        <taxon>Fusobacteriota</taxon>
        <taxon>Fusobacteriia</taxon>
        <taxon>Fusobacteriales</taxon>
        <taxon>Leptotrichiaceae</taxon>
        <taxon>Leptotrichia</taxon>
    </lineage>
</organism>
<sequence>MKKILLGILLISGIIVFGRSGEVGTKDFNSVGGFCQDGKIISTKKASTADDGVTMIPSSAKIKYSVCKIDGLNYRNIMVIVRSWEENLNSSNVNTKYLLLDGHDISIDYDTRVIYVKEEIL</sequence>
<evidence type="ECO:0000313" key="2">
    <source>
        <dbReference type="Proteomes" id="UP000321397"/>
    </source>
</evidence>